<dbReference type="SMART" id="SM00847">
    <property type="entry name" value="HA2"/>
    <property type="match status" value="1"/>
</dbReference>
<evidence type="ECO:0000313" key="11">
    <source>
        <dbReference type="EMBL" id="NDV32907.1"/>
    </source>
</evidence>
<dbReference type="Pfam" id="PF04408">
    <property type="entry name" value="WHD_HA2"/>
    <property type="match status" value="1"/>
</dbReference>
<evidence type="ECO:0000256" key="6">
    <source>
        <dbReference type="ARBA" id="ARBA00022840"/>
    </source>
</evidence>
<feature type="compositionally biased region" description="Basic and acidic residues" evidence="9">
    <location>
        <begin position="293"/>
        <end position="326"/>
    </location>
</feature>
<evidence type="ECO:0000256" key="7">
    <source>
        <dbReference type="ARBA" id="ARBA00023242"/>
    </source>
</evidence>
<reference evidence="11" key="1">
    <citation type="journal article" date="2020" name="J. Eukaryot. Microbiol.">
        <title>De novo Sequencing, Assembly and Annotation of the Transcriptome for the Free-Living Testate Amoeba Arcella intermedia.</title>
        <authorList>
            <person name="Ribeiro G.M."/>
            <person name="Porfirio-Sousa A.L."/>
            <person name="Maurer-Alcala X.X."/>
            <person name="Katz L.A."/>
            <person name="Lahr D.J.G."/>
        </authorList>
    </citation>
    <scope>NUCLEOTIDE SEQUENCE</scope>
</reference>
<evidence type="ECO:0000256" key="2">
    <source>
        <dbReference type="ARBA" id="ARBA00012552"/>
    </source>
</evidence>
<organism evidence="11">
    <name type="scientific">Arcella intermedia</name>
    <dbReference type="NCBI Taxonomy" id="1963864"/>
    <lineage>
        <taxon>Eukaryota</taxon>
        <taxon>Amoebozoa</taxon>
        <taxon>Tubulinea</taxon>
        <taxon>Elardia</taxon>
        <taxon>Arcellinida</taxon>
        <taxon>Sphaerothecina</taxon>
        <taxon>Arcellidae</taxon>
        <taxon>Arcella</taxon>
    </lineage>
</organism>
<keyword evidence="3" id="KW-0547">Nucleotide-binding</keyword>
<dbReference type="SUPFAM" id="SSF52540">
    <property type="entry name" value="P-loop containing nucleoside triphosphate hydrolases"/>
    <property type="match status" value="1"/>
</dbReference>
<dbReference type="InterPro" id="IPR048333">
    <property type="entry name" value="HA2_WH"/>
</dbReference>
<proteinExistence type="predicted"/>
<evidence type="ECO:0000256" key="4">
    <source>
        <dbReference type="ARBA" id="ARBA00022801"/>
    </source>
</evidence>
<dbReference type="GO" id="GO:0034458">
    <property type="term" value="F:3'-5' RNA helicase activity"/>
    <property type="evidence" value="ECO:0007669"/>
    <property type="project" value="TreeGrafter"/>
</dbReference>
<evidence type="ECO:0000256" key="5">
    <source>
        <dbReference type="ARBA" id="ARBA00022806"/>
    </source>
</evidence>
<dbReference type="Pfam" id="PF21010">
    <property type="entry name" value="HA2_C"/>
    <property type="match status" value="1"/>
</dbReference>
<dbReference type="InterPro" id="IPR027417">
    <property type="entry name" value="P-loop_NTPase"/>
</dbReference>
<dbReference type="GO" id="GO:0003723">
    <property type="term" value="F:RNA binding"/>
    <property type="evidence" value="ECO:0007669"/>
    <property type="project" value="TreeGrafter"/>
</dbReference>
<dbReference type="InterPro" id="IPR007502">
    <property type="entry name" value="Helicase-assoc_dom"/>
</dbReference>
<keyword evidence="7" id="KW-0539">Nucleus</keyword>
<name>A0A6B2L7R1_9EUKA</name>
<accession>A0A6B2L7R1</accession>
<comment type="catalytic activity">
    <reaction evidence="8">
        <text>ATP + H2O = ADP + phosphate + H(+)</text>
        <dbReference type="Rhea" id="RHEA:13065"/>
        <dbReference type="ChEBI" id="CHEBI:15377"/>
        <dbReference type="ChEBI" id="CHEBI:15378"/>
        <dbReference type="ChEBI" id="CHEBI:30616"/>
        <dbReference type="ChEBI" id="CHEBI:43474"/>
        <dbReference type="ChEBI" id="CHEBI:456216"/>
        <dbReference type="EC" id="3.6.4.13"/>
    </reaction>
</comment>
<dbReference type="EC" id="3.6.4.13" evidence="2"/>
<dbReference type="InterPro" id="IPR011709">
    <property type="entry name" value="DEAD-box_helicase_OB_fold"/>
</dbReference>
<dbReference type="PANTHER" id="PTHR18934">
    <property type="entry name" value="ATP-DEPENDENT RNA HELICASE"/>
    <property type="match status" value="1"/>
</dbReference>
<evidence type="ECO:0000256" key="1">
    <source>
        <dbReference type="ARBA" id="ARBA00004123"/>
    </source>
</evidence>
<protein>
    <recommendedName>
        <fullName evidence="2">RNA helicase</fullName>
        <ecNumber evidence="2">3.6.4.13</ecNumber>
    </recommendedName>
</protein>
<feature type="region of interest" description="Disordered" evidence="9">
    <location>
        <begin position="287"/>
        <end position="349"/>
    </location>
</feature>
<evidence type="ECO:0000256" key="3">
    <source>
        <dbReference type="ARBA" id="ARBA00022741"/>
    </source>
</evidence>
<dbReference type="AlphaFoldDB" id="A0A6B2L7R1"/>
<dbReference type="PANTHER" id="PTHR18934:SF91">
    <property type="entry name" value="PRE-MRNA-SPLICING FACTOR ATP-DEPENDENT RNA HELICASE PRP16"/>
    <property type="match status" value="1"/>
</dbReference>
<feature type="domain" description="Helicase-associated" evidence="10">
    <location>
        <begin position="50"/>
        <end position="140"/>
    </location>
</feature>
<dbReference type="GO" id="GO:0016787">
    <property type="term" value="F:hydrolase activity"/>
    <property type="evidence" value="ECO:0007669"/>
    <property type="project" value="UniProtKB-KW"/>
</dbReference>
<keyword evidence="6" id="KW-0067">ATP-binding</keyword>
<comment type="subcellular location">
    <subcellularLocation>
        <location evidence="1">Nucleus</location>
    </subcellularLocation>
</comment>
<evidence type="ECO:0000256" key="8">
    <source>
        <dbReference type="ARBA" id="ARBA00047984"/>
    </source>
</evidence>
<dbReference type="GO" id="GO:0005524">
    <property type="term" value="F:ATP binding"/>
    <property type="evidence" value="ECO:0007669"/>
    <property type="project" value="UniProtKB-KW"/>
</dbReference>
<dbReference type="GO" id="GO:0000398">
    <property type="term" value="P:mRNA splicing, via spliceosome"/>
    <property type="evidence" value="ECO:0007669"/>
    <property type="project" value="UniProtKB-ARBA"/>
</dbReference>
<evidence type="ECO:0000259" key="10">
    <source>
        <dbReference type="SMART" id="SM00847"/>
    </source>
</evidence>
<dbReference type="Pfam" id="PF07717">
    <property type="entry name" value="OB_NTP_bind"/>
    <property type="match status" value="1"/>
</dbReference>
<evidence type="ECO:0000256" key="9">
    <source>
        <dbReference type="SAM" id="MobiDB-lite"/>
    </source>
</evidence>
<dbReference type="Gene3D" id="1.20.120.1080">
    <property type="match status" value="1"/>
</dbReference>
<dbReference type="GO" id="GO:0005634">
    <property type="term" value="C:nucleus"/>
    <property type="evidence" value="ECO:0007669"/>
    <property type="project" value="UniProtKB-SubCell"/>
</dbReference>
<dbReference type="FunFam" id="1.20.120.1080:FF:000018">
    <property type="entry name" value="Pre-mRNA-splicing factor ATP-dependent RNA helicase prp16"/>
    <property type="match status" value="1"/>
</dbReference>
<keyword evidence="5" id="KW-0347">Helicase</keyword>
<keyword evidence="4" id="KW-0378">Hydrolase</keyword>
<dbReference type="FunFam" id="1.10.10.2130:FF:000001">
    <property type="entry name" value="Pre-mRNA-splicing factor ATP-dependent RNA helicase"/>
    <property type="match status" value="1"/>
</dbReference>
<sequence>MYREQLLQNTVPEIQRTHLANVVLLLKSLGIKNLLEFDFMDPPPQENIQQSLYQLWVLGAIDNTGEITPLGRKMVEFPLDPPLSKMLIVSEQMNCSNEIVTIASMLSVPSIFIRPKGREEESDNAREKLMVPESDHLTLLNVYQQWKSHGFSNDWCNQHFVQAKAMRKVREIRGQLIDIMEKNHMSLLSIGNNTDDVRKAISSSYFHHAARLKGQGEYINLKNGMPCFLHPSSALYGLGYTPEYLVYHELVYTTKEYMQFVTATDPKWLAELGPIFFAIKESHDSRIDKKKKEKSDQMQMKEEMDKKMEEERKEMESTTKHREEQVKKKHRMASVGANEARSKPRKFGL</sequence>
<dbReference type="EMBL" id="GIBP01003938">
    <property type="protein sequence ID" value="NDV32907.1"/>
    <property type="molecule type" value="Transcribed_RNA"/>
</dbReference>